<evidence type="ECO:0000256" key="9">
    <source>
        <dbReference type="PROSITE-ProRule" id="PRU01248"/>
    </source>
</evidence>
<organism evidence="12 13">
    <name type="scientific">Ferrimonas pelagia</name>
    <dbReference type="NCBI Taxonomy" id="1177826"/>
    <lineage>
        <taxon>Bacteria</taxon>
        <taxon>Pseudomonadati</taxon>
        <taxon>Pseudomonadota</taxon>
        <taxon>Gammaproteobacteria</taxon>
        <taxon>Alteromonadales</taxon>
        <taxon>Ferrimonadaceae</taxon>
        <taxon>Ferrimonas</taxon>
    </lineage>
</organism>
<evidence type="ECO:0000313" key="12">
    <source>
        <dbReference type="EMBL" id="GAA4887314.1"/>
    </source>
</evidence>
<dbReference type="Gene3D" id="1.10.150.130">
    <property type="match status" value="1"/>
</dbReference>
<protein>
    <submittedName>
        <fullName evidence="12">Site-specific integrase</fullName>
    </submittedName>
</protein>
<keyword evidence="4" id="KW-0159">Chromosome partition</keyword>
<dbReference type="EMBL" id="BAABJZ010000070">
    <property type="protein sequence ID" value="GAA4887314.1"/>
    <property type="molecule type" value="Genomic_DNA"/>
</dbReference>
<dbReference type="Proteomes" id="UP001499988">
    <property type="component" value="Unassembled WGS sequence"/>
</dbReference>
<evidence type="ECO:0000256" key="1">
    <source>
        <dbReference type="ARBA" id="ARBA00004496"/>
    </source>
</evidence>
<keyword evidence="6 9" id="KW-0238">DNA-binding</keyword>
<evidence type="ECO:0000256" key="4">
    <source>
        <dbReference type="ARBA" id="ARBA00022829"/>
    </source>
</evidence>
<evidence type="ECO:0000256" key="2">
    <source>
        <dbReference type="ARBA" id="ARBA00022490"/>
    </source>
</evidence>
<dbReference type="Gene3D" id="1.10.443.10">
    <property type="entry name" value="Intergrase catalytic core"/>
    <property type="match status" value="1"/>
</dbReference>
<evidence type="ECO:0000256" key="7">
    <source>
        <dbReference type="ARBA" id="ARBA00023172"/>
    </source>
</evidence>
<evidence type="ECO:0000259" key="10">
    <source>
        <dbReference type="PROSITE" id="PS51898"/>
    </source>
</evidence>
<dbReference type="CDD" id="cd00397">
    <property type="entry name" value="DNA_BRE_C"/>
    <property type="match status" value="1"/>
</dbReference>
<name>A0ABP9EWZ1_9GAMM</name>
<keyword evidence="8" id="KW-0131">Cell cycle</keyword>
<dbReference type="PROSITE" id="PS51898">
    <property type="entry name" value="TYR_RECOMBINASE"/>
    <property type="match status" value="1"/>
</dbReference>
<comment type="caution">
    <text evidence="12">The sequence shown here is derived from an EMBL/GenBank/DDBJ whole genome shotgun (WGS) entry which is preliminary data.</text>
</comment>
<dbReference type="RefSeq" id="WP_345335330.1">
    <property type="nucleotide sequence ID" value="NZ_BAABJZ010000070.1"/>
</dbReference>
<evidence type="ECO:0000256" key="3">
    <source>
        <dbReference type="ARBA" id="ARBA00022618"/>
    </source>
</evidence>
<gene>
    <name evidence="12" type="ORF">GCM10023333_20940</name>
</gene>
<dbReference type="Pfam" id="PF00589">
    <property type="entry name" value="Phage_integrase"/>
    <property type="match status" value="1"/>
</dbReference>
<dbReference type="InterPro" id="IPR011010">
    <property type="entry name" value="DNA_brk_join_enz"/>
</dbReference>
<keyword evidence="2" id="KW-0963">Cytoplasm</keyword>
<feature type="domain" description="Core-binding (CB)" evidence="11">
    <location>
        <begin position="44"/>
        <end position="173"/>
    </location>
</feature>
<dbReference type="SUPFAM" id="SSF56349">
    <property type="entry name" value="DNA breaking-rejoining enzymes"/>
    <property type="match status" value="1"/>
</dbReference>
<reference evidence="13" key="1">
    <citation type="journal article" date="2019" name="Int. J. Syst. Evol. Microbiol.">
        <title>The Global Catalogue of Microorganisms (GCM) 10K type strain sequencing project: providing services to taxonomists for standard genome sequencing and annotation.</title>
        <authorList>
            <consortium name="The Broad Institute Genomics Platform"/>
            <consortium name="The Broad Institute Genome Sequencing Center for Infectious Disease"/>
            <person name="Wu L."/>
            <person name="Ma J."/>
        </authorList>
    </citation>
    <scope>NUCLEOTIDE SEQUENCE [LARGE SCALE GENOMIC DNA]</scope>
    <source>
        <strain evidence="13">JCM 18401</strain>
    </source>
</reference>
<dbReference type="InterPro" id="IPR002104">
    <property type="entry name" value="Integrase_catalytic"/>
</dbReference>
<evidence type="ECO:0000256" key="6">
    <source>
        <dbReference type="ARBA" id="ARBA00023125"/>
    </source>
</evidence>
<evidence type="ECO:0000256" key="8">
    <source>
        <dbReference type="ARBA" id="ARBA00023306"/>
    </source>
</evidence>
<comment type="subcellular location">
    <subcellularLocation>
        <location evidence="1">Cytoplasm</location>
    </subcellularLocation>
</comment>
<dbReference type="PANTHER" id="PTHR30349">
    <property type="entry name" value="PHAGE INTEGRASE-RELATED"/>
    <property type="match status" value="1"/>
</dbReference>
<dbReference type="InterPro" id="IPR010998">
    <property type="entry name" value="Integrase_recombinase_N"/>
</dbReference>
<keyword evidence="7" id="KW-0233">DNA recombination</keyword>
<dbReference type="PROSITE" id="PS51900">
    <property type="entry name" value="CB"/>
    <property type="match status" value="1"/>
</dbReference>
<evidence type="ECO:0000259" key="11">
    <source>
        <dbReference type="PROSITE" id="PS51900"/>
    </source>
</evidence>
<accession>A0ABP9EWZ1</accession>
<keyword evidence="5" id="KW-0229">DNA integration</keyword>
<dbReference type="InterPro" id="IPR044068">
    <property type="entry name" value="CB"/>
</dbReference>
<evidence type="ECO:0000256" key="5">
    <source>
        <dbReference type="ARBA" id="ARBA00022908"/>
    </source>
</evidence>
<dbReference type="PANTHER" id="PTHR30349:SF77">
    <property type="entry name" value="TYROSINE RECOMBINASE XERC"/>
    <property type="match status" value="1"/>
</dbReference>
<sequence>MPTQDLELPPYLPYFESTDYFHQANGFVNQHVARLSAGTIGDATYLYELAIAYLEELKDSPNNFKSARSEITTFLIWCWDVEGLPLAEVTRADMSRFLSWCASPPPVLISNAQRAHFVHCKSLAMRVPNPLWRPFVNRLPKGVAQTCALPYSRKASATKNQLAVLSAFYQFLNDEDYCDRNPAALAMRRGRFKDNRSPLDWQEGEQEIKALNPLQLTYLFQAADQMAEQEPARNERTRFLITLLFSTYARISEIAARPGYSPVMAQIRRDKNGETWGFYIPMSKNGKARTVAVSDALLGAVKRYRTHLGLSELPAPNETLPLLVRQRVAQHGRDPHTLNANLGVNAIRDEVERVYQHAALLLVEAGRVHDAAELRTMTVHSLRHTGISADLEKGRSLHHVMADAGHQDIGITSRYITASYVEKYESAKYKGLDN</sequence>
<feature type="domain" description="Tyr recombinase" evidence="10">
    <location>
        <begin position="206"/>
        <end position="428"/>
    </location>
</feature>
<keyword evidence="13" id="KW-1185">Reference proteome</keyword>
<proteinExistence type="predicted"/>
<keyword evidence="3" id="KW-0132">Cell division</keyword>
<dbReference type="InterPro" id="IPR013762">
    <property type="entry name" value="Integrase-like_cat_sf"/>
</dbReference>
<dbReference type="InterPro" id="IPR050090">
    <property type="entry name" value="Tyrosine_recombinase_XerCD"/>
</dbReference>
<evidence type="ECO:0000313" key="13">
    <source>
        <dbReference type="Proteomes" id="UP001499988"/>
    </source>
</evidence>